<dbReference type="Proteomes" id="UP000290545">
    <property type="component" value="Unassembled WGS sequence"/>
</dbReference>
<comment type="catalytic activity">
    <reaction evidence="5">
        <text>Hydrolysis of terminal, non-reducing alpha-D-galactose residues in alpha-D-galactosides, including galactose oligosaccharides, galactomannans and galactolipids.</text>
        <dbReference type="EC" id="3.2.1.22"/>
    </reaction>
</comment>
<dbReference type="SUPFAM" id="SSF51011">
    <property type="entry name" value="Glycosyl hydrolase domain"/>
    <property type="match status" value="1"/>
</dbReference>
<dbReference type="AlphaFoldDB" id="A0A4Q1D8H9"/>
<evidence type="ECO:0000256" key="6">
    <source>
        <dbReference type="SAM" id="SignalP"/>
    </source>
</evidence>
<comment type="similarity">
    <text evidence="1 5">Belongs to the glycosyl hydrolase 27 family.</text>
</comment>
<dbReference type="OrthoDB" id="9807519at2"/>
<dbReference type="InterPro" id="IPR038637">
    <property type="entry name" value="NPCBM_sf"/>
</dbReference>
<dbReference type="RefSeq" id="WP_129001262.1">
    <property type="nucleotide sequence ID" value="NZ_SDHZ01000001.1"/>
</dbReference>
<dbReference type="InterPro" id="IPR013783">
    <property type="entry name" value="Ig-like_fold"/>
</dbReference>
<dbReference type="Pfam" id="PF17801">
    <property type="entry name" value="Melibiase_C"/>
    <property type="match status" value="1"/>
</dbReference>
<dbReference type="Pfam" id="PF16499">
    <property type="entry name" value="Melibiase_2"/>
    <property type="match status" value="2"/>
</dbReference>
<proteinExistence type="inferred from homology"/>
<dbReference type="Gene3D" id="3.20.20.70">
    <property type="entry name" value="Aldolase class I"/>
    <property type="match status" value="1"/>
</dbReference>
<dbReference type="GO" id="GO:0004557">
    <property type="term" value="F:alpha-galactosidase activity"/>
    <property type="evidence" value="ECO:0007669"/>
    <property type="project" value="UniProtKB-EC"/>
</dbReference>
<dbReference type="InterPro" id="IPR013222">
    <property type="entry name" value="Glyco_hyd_98_carb-bd"/>
</dbReference>
<dbReference type="GO" id="GO:0016020">
    <property type="term" value="C:membrane"/>
    <property type="evidence" value="ECO:0007669"/>
    <property type="project" value="InterPro"/>
</dbReference>
<keyword evidence="2 6" id="KW-0732">Signal</keyword>
<dbReference type="GO" id="GO:0005975">
    <property type="term" value="P:carbohydrate metabolic process"/>
    <property type="evidence" value="ECO:0007669"/>
    <property type="project" value="InterPro"/>
</dbReference>
<dbReference type="InterPro" id="IPR008979">
    <property type="entry name" value="Galactose-bd-like_sf"/>
</dbReference>
<evidence type="ECO:0000256" key="2">
    <source>
        <dbReference type="ARBA" id="ARBA00022729"/>
    </source>
</evidence>
<keyword evidence="4 5" id="KW-0326">Glycosidase</keyword>
<feature type="chain" id="PRO_5020778800" description="Alpha-galactosidase" evidence="6">
    <location>
        <begin position="25"/>
        <end position="681"/>
    </location>
</feature>
<dbReference type="Gene3D" id="2.60.120.1060">
    <property type="entry name" value="NPCBM/NEW2 domain"/>
    <property type="match status" value="1"/>
</dbReference>
<dbReference type="PRINTS" id="PR00740">
    <property type="entry name" value="GLHYDRLASE27"/>
</dbReference>
<dbReference type="Gene3D" id="2.60.40.1180">
    <property type="entry name" value="Golgi alpha-mannosidase II"/>
    <property type="match status" value="1"/>
</dbReference>
<dbReference type="EMBL" id="SDHZ01000001">
    <property type="protein sequence ID" value="RXK85510.1"/>
    <property type="molecule type" value="Genomic_DNA"/>
</dbReference>
<dbReference type="EC" id="3.2.1.22" evidence="5"/>
<dbReference type="GO" id="GO:0005509">
    <property type="term" value="F:calcium ion binding"/>
    <property type="evidence" value="ECO:0007669"/>
    <property type="project" value="InterPro"/>
</dbReference>
<dbReference type="Pfam" id="PF05345">
    <property type="entry name" value="He_PIG"/>
    <property type="match status" value="1"/>
</dbReference>
<dbReference type="InterPro" id="IPR013785">
    <property type="entry name" value="Aldolase_TIM"/>
</dbReference>
<evidence type="ECO:0000256" key="1">
    <source>
        <dbReference type="ARBA" id="ARBA00009743"/>
    </source>
</evidence>
<feature type="domain" description="Glycosyl hydrolase family 98 putative carbohydrate-binding module" evidence="7">
    <location>
        <begin position="28"/>
        <end position="168"/>
    </location>
</feature>
<dbReference type="InterPro" id="IPR041233">
    <property type="entry name" value="Melibiase_C"/>
</dbReference>
<evidence type="ECO:0000256" key="4">
    <source>
        <dbReference type="ARBA" id="ARBA00023295"/>
    </source>
</evidence>
<dbReference type="SUPFAM" id="SSF49313">
    <property type="entry name" value="Cadherin-like"/>
    <property type="match status" value="1"/>
</dbReference>
<dbReference type="CDD" id="cd14792">
    <property type="entry name" value="GH27"/>
    <property type="match status" value="1"/>
</dbReference>
<dbReference type="SMART" id="SM00776">
    <property type="entry name" value="NPCBM"/>
    <property type="match status" value="1"/>
</dbReference>
<dbReference type="InterPro" id="IPR013780">
    <property type="entry name" value="Glyco_hydro_b"/>
</dbReference>
<evidence type="ECO:0000313" key="8">
    <source>
        <dbReference type="EMBL" id="RXK85510.1"/>
    </source>
</evidence>
<keyword evidence="9" id="KW-1185">Reference proteome</keyword>
<dbReference type="InterPro" id="IPR015919">
    <property type="entry name" value="Cadherin-like_sf"/>
</dbReference>
<gene>
    <name evidence="8" type="ORF">ESB13_01450</name>
</gene>
<keyword evidence="5" id="KW-1015">Disulfide bond</keyword>
<comment type="caution">
    <text evidence="8">The sequence shown here is derived from an EMBL/GenBank/DDBJ whole genome shotgun (WGS) entry which is preliminary data.</text>
</comment>
<dbReference type="Pfam" id="PF08305">
    <property type="entry name" value="NPCBM"/>
    <property type="match status" value="1"/>
</dbReference>
<evidence type="ECO:0000313" key="9">
    <source>
        <dbReference type="Proteomes" id="UP000290545"/>
    </source>
</evidence>
<dbReference type="InterPro" id="IPR017853">
    <property type="entry name" value="GH"/>
</dbReference>
<dbReference type="PANTHER" id="PTHR11452">
    <property type="entry name" value="ALPHA-GALACTOSIDASE/ALPHA-N-ACETYLGALACTOSAMINIDASE"/>
    <property type="match status" value="1"/>
</dbReference>
<dbReference type="Gene3D" id="2.60.40.10">
    <property type="entry name" value="Immunoglobulins"/>
    <property type="match status" value="1"/>
</dbReference>
<dbReference type="SUPFAM" id="SSF51445">
    <property type="entry name" value="(Trans)glycosidases"/>
    <property type="match status" value="1"/>
</dbReference>
<dbReference type="SUPFAM" id="SSF49785">
    <property type="entry name" value="Galactose-binding domain-like"/>
    <property type="match status" value="1"/>
</dbReference>
<evidence type="ECO:0000256" key="5">
    <source>
        <dbReference type="RuleBase" id="RU361168"/>
    </source>
</evidence>
<sequence length="681" mass="74283">MKKSVLRRLNVLAGLVIISAMICAQQPAAQTVWLDQLDLSAATQGYGVPGKNQTIDRKPITIAGKTFQRGFGTHAVSSLSVLLDGKASSFSAFVGVDDEVTGHDPAVAFELYGDGKKLWSSGIMRLGDAAKACNVVLTGVKKLELVVTDGGNGNYYDHADWADAKFETTGATSFTTYNPIASTPYILTPKAPSSPRINGAAVFGVRPGSPFQFRIAATGDRPMSFSVSGLPNGLKLDSKTGIITGSLSKKGTYFVTLGAKNAKGKADKKLKIVCGDKIALTPPMGWNSWNCFAGEVSADKVKRATEAMVKSGLVNHGWTYINIDDFWQNHRDSKDSSLRGKLRDEAGHIVPNTRFGDMKGLADYVHNAGLKIGIYSSPGPWTCGGCAGSYGYEKQDAEKYAEWGFDYLKYDWCSYGGVINGMTDNDPYKVSSLSYKGGNELNTAVKPFKLMGEYLKQQPRDIVFSLCQYGMSDVWKWGDSVDGSCWRTTNDITDTWTSVKNIALEQDKAAAWAKPGNWNDPDMLVVGTVGWGNPHPSKLKPDEQYLHISLWSLFSAPLLIGCDMEQLDEFTLNLLTNDEVIAVDQDPLGKQATCKQTIGDLRIYVKEMEDGSRAVGFCNFGLEPVKFDYKDFPKLGINGNQQVRDLWRQKNIAQINTASKALPISVPAHGVLLYKFSAVNK</sequence>
<accession>A0A4Q1D8H9</accession>
<keyword evidence="3 5" id="KW-0378">Hydrolase</keyword>
<name>A0A4Q1D8H9_9BACT</name>
<organism evidence="8 9">
    <name type="scientific">Filimonas effusa</name>
    <dbReference type="NCBI Taxonomy" id="2508721"/>
    <lineage>
        <taxon>Bacteria</taxon>
        <taxon>Pseudomonadati</taxon>
        <taxon>Bacteroidota</taxon>
        <taxon>Chitinophagia</taxon>
        <taxon>Chitinophagales</taxon>
        <taxon>Chitinophagaceae</taxon>
        <taxon>Filimonas</taxon>
    </lineage>
</organism>
<dbReference type="PANTHER" id="PTHR11452:SF75">
    <property type="entry name" value="ALPHA-GALACTOSIDASE MEL1"/>
    <property type="match status" value="1"/>
</dbReference>
<dbReference type="InterPro" id="IPR002241">
    <property type="entry name" value="Glyco_hydro_27"/>
</dbReference>
<evidence type="ECO:0000259" key="7">
    <source>
        <dbReference type="SMART" id="SM00776"/>
    </source>
</evidence>
<evidence type="ECO:0000256" key="3">
    <source>
        <dbReference type="ARBA" id="ARBA00022801"/>
    </source>
</evidence>
<reference evidence="8 9" key="1">
    <citation type="submission" date="2019-01" db="EMBL/GenBank/DDBJ databases">
        <title>Filimonas sp. strain TTM-71.</title>
        <authorList>
            <person name="Chen W.-M."/>
        </authorList>
    </citation>
    <scope>NUCLEOTIDE SEQUENCE [LARGE SCALE GENOMIC DNA]</scope>
    <source>
        <strain evidence="8 9">TTM-71</strain>
    </source>
</reference>
<feature type="signal peptide" evidence="6">
    <location>
        <begin position="1"/>
        <end position="24"/>
    </location>
</feature>
<protein>
    <recommendedName>
        <fullName evidence="5">Alpha-galactosidase</fullName>
        <ecNumber evidence="5">3.2.1.22</ecNumber>
    </recommendedName>
    <alternativeName>
        <fullName evidence="5">Melibiase</fullName>
    </alternativeName>
</protein>